<name>A0A7Y8KWG6_9BURK</name>
<dbReference type="EMBL" id="VYGV01000006">
    <property type="protein sequence ID" value="NWF45465.1"/>
    <property type="molecule type" value="Genomic_DNA"/>
</dbReference>
<feature type="compositionally biased region" description="Basic and acidic residues" evidence="5">
    <location>
        <begin position="78"/>
        <end position="89"/>
    </location>
</feature>
<keyword evidence="8" id="KW-1185">Reference proteome</keyword>
<dbReference type="RefSeq" id="WP_177135311.1">
    <property type="nucleotide sequence ID" value="NZ_VYGV01000006.1"/>
</dbReference>
<evidence type="ECO:0000256" key="5">
    <source>
        <dbReference type="SAM" id="MobiDB-lite"/>
    </source>
</evidence>
<dbReference type="InterPro" id="IPR014161">
    <property type="entry name" value="Tol-Pal_TolA"/>
</dbReference>
<dbReference type="GO" id="GO:0043213">
    <property type="term" value="P:bacteriocin transport"/>
    <property type="evidence" value="ECO:0007669"/>
    <property type="project" value="InterPro"/>
</dbReference>
<keyword evidence="2 6" id="KW-0812">Transmembrane</keyword>
<dbReference type="Gene3D" id="3.30.1150.10">
    <property type="match status" value="1"/>
</dbReference>
<accession>A0A7Y8KWG6</accession>
<proteinExistence type="predicted"/>
<organism evidence="7 8">
    <name type="scientific">Hydrogenophaga aromaticivorans</name>
    <dbReference type="NCBI Taxonomy" id="2610898"/>
    <lineage>
        <taxon>Bacteria</taxon>
        <taxon>Pseudomonadati</taxon>
        <taxon>Pseudomonadota</taxon>
        <taxon>Betaproteobacteria</taxon>
        <taxon>Burkholderiales</taxon>
        <taxon>Comamonadaceae</taxon>
        <taxon>Hydrogenophaga</taxon>
    </lineage>
</organism>
<feature type="compositionally biased region" description="Pro residues" evidence="5">
    <location>
        <begin position="67"/>
        <end position="77"/>
    </location>
</feature>
<reference evidence="7 8" key="1">
    <citation type="submission" date="2019-09" db="EMBL/GenBank/DDBJ databases">
        <title>Hydrogenophaga aromatica sp. nov., isolated from a para-xylene-degrading enrichment culture.</title>
        <authorList>
            <person name="Tancsics A."/>
            <person name="Banerjee S."/>
        </authorList>
    </citation>
    <scope>NUCLEOTIDE SEQUENCE [LARGE SCALE GENOMIC DNA]</scope>
    <source>
        <strain evidence="7 8">D2P1</strain>
    </source>
</reference>
<dbReference type="GO" id="GO:0016020">
    <property type="term" value="C:membrane"/>
    <property type="evidence" value="ECO:0007669"/>
    <property type="project" value="UniProtKB-SubCell"/>
</dbReference>
<evidence type="ECO:0000256" key="2">
    <source>
        <dbReference type="ARBA" id="ARBA00022692"/>
    </source>
</evidence>
<sequence>MQITADTHDLKPPRPGRWLGPVGLALLAHALLMGALTWGVHWKDEPLVSFEAELWSAVPREAAPRAVQPPPPPPPPPEPEKRPEPKPEPRPAPPPPPAVKEADIATAQAKKKAEAEKREEAKKIEAKRKAEAQEKEKEAKKEAAEKLAAEKKAREKKLADQKAEKAERAREVAEEKLRDQLRREQVARMMGQVGASGNPDARGSAARSSGPSSGYGNRVRERIRPNIRISQELPRNLLTEIEVRTLADGTISSRRVVKSSGNPAWDDAALRAIDRTGSLPRDTDGTVPSPMIVEMRPLD</sequence>
<evidence type="ECO:0000313" key="8">
    <source>
        <dbReference type="Proteomes" id="UP000545507"/>
    </source>
</evidence>
<dbReference type="GO" id="GO:0019534">
    <property type="term" value="F:toxin transmembrane transporter activity"/>
    <property type="evidence" value="ECO:0007669"/>
    <property type="project" value="InterPro"/>
</dbReference>
<dbReference type="InterPro" id="IPR006260">
    <property type="entry name" value="TonB/TolA_C"/>
</dbReference>
<keyword evidence="4 6" id="KW-0472">Membrane</keyword>
<evidence type="ECO:0000256" key="6">
    <source>
        <dbReference type="SAM" id="Phobius"/>
    </source>
</evidence>
<protein>
    <submittedName>
        <fullName evidence="7">Cell envelope integrity protein TolA</fullName>
    </submittedName>
</protein>
<evidence type="ECO:0000313" key="7">
    <source>
        <dbReference type="EMBL" id="NWF45465.1"/>
    </source>
</evidence>
<dbReference type="NCBIfam" id="TIGR01352">
    <property type="entry name" value="tonB_Cterm"/>
    <property type="match status" value="1"/>
</dbReference>
<keyword evidence="3 6" id="KW-1133">Transmembrane helix</keyword>
<gene>
    <name evidence="7" type="primary">tolA</name>
    <name evidence="7" type="ORF">F3K02_09425</name>
</gene>
<dbReference type="AlphaFoldDB" id="A0A7Y8KWG6"/>
<evidence type="ECO:0000256" key="3">
    <source>
        <dbReference type="ARBA" id="ARBA00022989"/>
    </source>
</evidence>
<feature type="region of interest" description="Disordered" evidence="5">
    <location>
        <begin position="61"/>
        <end position="221"/>
    </location>
</feature>
<feature type="transmembrane region" description="Helical" evidence="6">
    <location>
        <begin position="18"/>
        <end position="40"/>
    </location>
</feature>
<feature type="compositionally biased region" description="Low complexity" evidence="5">
    <location>
        <begin position="201"/>
        <end position="214"/>
    </location>
</feature>
<dbReference type="SUPFAM" id="SSF74653">
    <property type="entry name" value="TolA/TonB C-terminal domain"/>
    <property type="match status" value="1"/>
</dbReference>
<dbReference type="NCBIfam" id="TIGR02794">
    <property type="entry name" value="tolA_full"/>
    <property type="match status" value="1"/>
</dbReference>
<evidence type="ECO:0000256" key="4">
    <source>
        <dbReference type="ARBA" id="ARBA00023136"/>
    </source>
</evidence>
<feature type="compositionally biased region" description="Basic and acidic residues" evidence="5">
    <location>
        <begin position="111"/>
        <end position="186"/>
    </location>
</feature>
<evidence type="ECO:0000256" key="1">
    <source>
        <dbReference type="ARBA" id="ARBA00004167"/>
    </source>
</evidence>
<dbReference type="Pfam" id="PF13103">
    <property type="entry name" value="TonB_2"/>
    <property type="match status" value="1"/>
</dbReference>
<dbReference type="Proteomes" id="UP000545507">
    <property type="component" value="Unassembled WGS sequence"/>
</dbReference>
<comment type="subcellular location">
    <subcellularLocation>
        <location evidence="1">Membrane</location>
        <topology evidence="1">Single-pass membrane protein</topology>
    </subcellularLocation>
</comment>
<comment type="caution">
    <text evidence="7">The sequence shown here is derived from an EMBL/GenBank/DDBJ whole genome shotgun (WGS) entry which is preliminary data.</text>
</comment>